<evidence type="ECO:0000259" key="8">
    <source>
        <dbReference type="PROSITE" id="PS50928"/>
    </source>
</evidence>
<evidence type="ECO:0000256" key="6">
    <source>
        <dbReference type="ARBA" id="ARBA00023136"/>
    </source>
</evidence>
<feature type="transmembrane region" description="Helical" evidence="7">
    <location>
        <begin position="12"/>
        <end position="35"/>
    </location>
</feature>
<dbReference type="Gene3D" id="1.10.3720.10">
    <property type="entry name" value="MetI-like"/>
    <property type="match status" value="1"/>
</dbReference>
<feature type="transmembrane region" description="Helical" evidence="7">
    <location>
        <begin position="263"/>
        <end position="280"/>
    </location>
</feature>
<keyword evidence="2" id="KW-0813">Transport</keyword>
<dbReference type="AlphaFoldDB" id="A0A559J7Q4"/>
<dbReference type="InterPro" id="IPR035906">
    <property type="entry name" value="MetI-like_sf"/>
</dbReference>
<evidence type="ECO:0000256" key="7">
    <source>
        <dbReference type="SAM" id="Phobius"/>
    </source>
</evidence>
<evidence type="ECO:0000256" key="1">
    <source>
        <dbReference type="ARBA" id="ARBA00004651"/>
    </source>
</evidence>
<comment type="subcellular location">
    <subcellularLocation>
        <location evidence="1">Cell membrane</location>
        <topology evidence="1">Multi-pass membrane protein</topology>
    </subcellularLocation>
</comment>
<dbReference type="GO" id="GO:0055085">
    <property type="term" value="P:transmembrane transport"/>
    <property type="evidence" value="ECO:0007669"/>
    <property type="project" value="InterPro"/>
</dbReference>
<dbReference type="OrthoDB" id="157184at2"/>
<dbReference type="Proteomes" id="UP000316330">
    <property type="component" value="Unassembled WGS sequence"/>
</dbReference>
<keyword evidence="10" id="KW-1185">Reference proteome</keyword>
<dbReference type="PANTHER" id="PTHR43744">
    <property type="entry name" value="ABC TRANSPORTER PERMEASE PROTEIN MG189-RELATED-RELATED"/>
    <property type="match status" value="1"/>
</dbReference>
<dbReference type="GO" id="GO:0005886">
    <property type="term" value="C:plasma membrane"/>
    <property type="evidence" value="ECO:0007669"/>
    <property type="project" value="UniProtKB-SubCell"/>
</dbReference>
<comment type="caution">
    <text evidence="9">The sequence shown here is derived from an EMBL/GenBank/DDBJ whole genome shotgun (WGS) entry which is preliminary data.</text>
</comment>
<keyword evidence="4 7" id="KW-0812">Transmembrane</keyword>
<evidence type="ECO:0000313" key="10">
    <source>
        <dbReference type="Proteomes" id="UP000316330"/>
    </source>
</evidence>
<organism evidence="9 10">
    <name type="scientific">Cohnella terricola</name>
    <dbReference type="NCBI Taxonomy" id="1289167"/>
    <lineage>
        <taxon>Bacteria</taxon>
        <taxon>Bacillati</taxon>
        <taxon>Bacillota</taxon>
        <taxon>Bacilli</taxon>
        <taxon>Bacillales</taxon>
        <taxon>Paenibacillaceae</taxon>
        <taxon>Cohnella</taxon>
    </lineage>
</organism>
<sequence>MRKSNIEKTGNQPWIIVVFIVLSLLIVFPLLYVIAVSVSSDADIARYGYKLIPKSISFQAYEYIFRTPKGLLQSYLITIIVTTVGTTLSLLLTSSIAYVMTRKDYRYSRLTTFFVFFTLLFNAGLVPSYIVATNVLHIQDTLWALILPYGVSAWFTMLMKGFMDGLPFEIIESAKIDGSGEWGIFIRIVLPLTKPALATIGLFYALAYWNDWWLAMLYIQSEHLVPLQYYLQRIMTNIEFLTKNMQAGINVDMSAIPAESSRMAIAILAAGPMMFAFPFFQKYLIKGLTVGSIKG</sequence>
<dbReference type="PROSITE" id="PS50928">
    <property type="entry name" value="ABC_TM1"/>
    <property type="match status" value="1"/>
</dbReference>
<keyword evidence="3" id="KW-1003">Cell membrane</keyword>
<dbReference type="EMBL" id="VNJJ01000019">
    <property type="protein sequence ID" value="TVX95920.1"/>
    <property type="molecule type" value="Genomic_DNA"/>
</dbReference>
<feature type="transmembrane region" description="Helical" evidence="7">
    <location>
        <begin position="75"/>
        <end position="98"/>
    </location>
</feature>
<dbReference type="CDD" id="cd06261">
    <property type="entry name" value="TM_PBP2"/>
    <property type="match status" value="1"/>
</dbReference>
<dbReference type="RefSeq" id="WP_144706617.1">
    <property type="nucleotide sequence ID" value="NZ_VNJJ01000019.1"/>
</dbReference>
<accession>A0A559J7Q4</accession>
<proteinExistence type="predicted"/>
<evidence type="ECO:0000313" key="9">
    <source>
        <dbReference type="EMBL" id="TVX95920.1"/>
    </source>
</evidence>
<feature type="domain" description="ABC transmembrane type-1" evidence="8">
    <location>
        <begin position="75"/>
        <end position="274"/>
    </location>
</feature>
<dbReference type="SUPFAM" id="SSF161098">
    <property type="entry name" value="MetI-like"/>
    <property type="match status" value="1"/>
</dbReference>
<evidence type="ECO:0000256" key="3">
    <source>
        <dbReference type="ARBA" id="ARBA00022475"/>
    </source>
</evidence>
<dbReference type="PANTHER" id="PTHR43744:SF9">
    <property type="entry name" value="POLYGALACTURONAN_RHAMNOGALACTURONAN TRANSPORT SYSTEM PERMEASE PROTEIN YTCP"/>
    <property type="match status" value="1"/>
</dbReference>
<feature type="transmembrane region" description="Helical" evidence="7">
    <location>
        <begin position="184"/>
        <end position="209"/>
    </location>
</feature>
<feature type="transmembrane region" description="Helical" evidence="7">
    <location>
        <begin position="110"/>
        <end position="130"/>
    </location>
</feature>
<protein>
    <submittedName>
        <fullName evidence="9">Carbohydrate ABC transporter permease</fullName>
    </submittedName>
</protein>
<gene>
    <name evidence="9" type="ORF">FPZ45_22130</name>
</gene>
<name>A0A559J7Q4_9BACL</name>
<evidence type="ECO:0000256" key="2">
    <source>
        <dbReference type="ARBA" id="ARBA00022448"/>
    </source>
</evidence>
<feature type="transmembrane region" description="Helical" evidence="7">
    <location>
        <begin position="142"/>
        <end position="163"/>
    </location>
</feature>
<keyword evidence="6 7" id="KW-0472">Membrane</keyword>
<reference evidence="9 10" key="1">
    <citation type="submission" date="2019-07" db="EMBL/GenBank/DDBJ databases">
        <authorList>
            <person name="Kim J."/>
        </authorList>
    </citation>
    <scope>NUCLEOTIDE SEQUENCE [LARGE SCALE GENOMIC DNA]</scope>
    <source>
        <strain evidence="9 10">G13</strain>
    </source>
</reference>
<dbReference type="InterPro" id="IPR000515">
    <property type="entry name" value="MetI-like"/>
</dbReference>
<keyword evidence="5 7" id="KW-1133">Transmembrane helix</keyword>
<evidence type="ECO:0000256" key="4">
    <source>
        <dbReference type="ARBA" id="ARBA00022692"/>
    </source>
</evidence>
<evidence type="ECO:0000256" key="5">
    <source>
        <dbReference type="ARBA" id="ARBA00022989"/>
    </source>
</evidence>